<protein>
    <submittedName>
        <fullName evidence="1">Uncharacterized protein</fullName>
    </submittedName>
</protein>
<dbReference type="AlphaFoldDB" id="A0A419S6R9"/>
<accession>A0A419S6R9</accession>
<dbReference type="RefSeq" id="WP_120181549.1">
    <property type="nucleotide sequence ID" value="NZ_MBTA01000018.1"/>
</dbReference>
<evidence type="ECO:0000313" key="2">
    <source>
        <dbReference type="Proteomes" id="UP000283433"/>
    </source>
</evidence>
<sequence>MTNLKKTELIILGLTELKQEMLEYRNDRKDTTVHNSKFAQKWLTAVQYRFFVNYSVHCGTTSVLQAMPFMRKLAKR</sequence>
<dbReference type="EMBL" id="MBTA01000018">
    <property type="protein sequence ID" value="RKD16529.1"/>
    <property type="molecule type" value="Genomic_DNA"/>
</dbReference>
<gene>
    <name evidence="1" type="ORF">BCY91_17240</name>
</gene>
<dbReference type="Proteomes" id="UP000283433">
    <property type="component" value="Unassembled WGS sequence"/>
</dbReference>
<keyword evidence="2" id="KW-1185">Reference proteome</keyword>
<reference evidence="1 2" key="1">
    <citation type="submission" date="2016-07" db="EMBL/GenBank/DDBJ databases">
        <title>Genome of Pelobium manganitolerans.</title>
        <authorList>
            <person name="Wu S."/>
            <person name="Wang G."/>
        </authorList>
    </citation>
    <scope>NUCLEOTIDE SEQUENCE [LARGE SCALE GENOMIC DNA]</scope>
    <source>
        <strain evidence="1 2">YS-25</strain>
    </source>
</reference>
<name>A0A419S6R9_9SPHI</name>
<organism evidence="1 2">
    <name type="scientific">Pelobium manganitolerans</name>
    <dbReference type="NCBI Taxonomy" id="1842495"/>
    <lineage>
        <taxon>Bacteria</taxon>
        <taxon>Pseudomonadati</taxon>
        <taxon>Bacteroidota</taxon>
        <taxon>Sphingobacteriia</taxon>
        <taxon>Sphingobacteriales</taxon>
        <taxon>Sphingobacteriaceae</taxon>
        <taxon>Pelobium</taxon>
    </lineage>
</organism>
<comment type="caution">
    <text evidence="1">The sequence shown here is derived from an EMBL/GenBank/DDBJ whole genome shotgun (WGS) entry which is preliminary data.</text>
</comment>
<proteinExistence type="predicted"/>
<evidence type="ECO:0000313" key="1">
    <source>
        <dbReference type="EMBL" id="RKD16529.1"/>
    </source>
</evidence>